<dbReference type="GO" id="GO:0005886">
    <property type="term" value="C:plasma membrane"/>
    <property type="evidence" value="ECO:0007669"/>
    <property type="project" value="TreeGrafter"/>
</dbReference>
<feature type="transmembrane region" description="Helical" evidence="6">
    <location>
        <begin position="130"/>
        <end position="152"/>
    </location>
</feature>
<keyword evidence="8" id="KW-1185">Reference proteome</keyword>
<gene>
    <name evidence="9" type="primary">LOC103361241</name>
</gene>
<dbReference type="RefSeq" id="XP_008285493.1">
    <property type="nucleotide sequence ID" value="XM_008287271.1"/>
</dbReference>
<feature type="transmembrane region" description="Helical" evidence="6">
    <location>
        <begin position="95"/>
        <end position="118"/>
    </location>
</feature>
<keyword evidence="3 6" id="KW-0812">Transmembrane</keyword>
<comment type="subcellular location">
    <subcellularLocation>
        <location evidence="1 6">Membrane</location>
        <topology evidence="1 6">Multi-pass membrane protein</topology>
    </subcellularLocation>
</comment>
<dbReference type="GeneTree" id="ENSGT00950000182696"/>
<evidence type="ECO:0000256" key="4">
    <source>
        <dbReference type="ARBA" id="ARBA00022989"/>
    </source>
</evidence>
<dbReference type="PRINTS" id="PR01453">
    <property type="entry name" value="EPMEMFAMILY"/>
</dbReference>
<reference evidence="7" key="1">
    <citation type="submission" date="2023-09" db="UniProtKB">
        <authorList>
            <consortium name="Ensembl"/>
        </authorList>
    </citation>
    <scope>IDENTIFICATION</scope>
</reference>
<dbReference type="Proteomes" id="UP000694891">
    <property type="component" value="Unplaced"/>
</dbReference>
<reference evidence="9" key="2">
    <citation type="submission" date="2025-04" db="UniProtKB">
        <authorList>
            <consortium name="RefSeq"/>
        </authorList>
    </citation>
    <scope>IDENTIFICATION</scope>
</reference>
<dbReference type="InterPro" id="IPR004031">
    <property type="entry name" value="PMP22/EMP/MP20/Claudin"/>
</dbReference>
<keyword evidence="4 6" id="KW-1133">Transmembrane helix</keyword>
<dbReference type="InterPro" id="IPR004032">
    <property type="entry name" value="PMP22_EMP_MP20"/>
</dbReference>
<evidence type="ECO:0000313" key="9">
    <source>
        <dbReference type="RefSeq" id="XP_008285493.1"/>
    </source>
</evidence>
<evidence type="ECO:0000256" key="6">
    <source>
        <dbReference type="RuleBase" id="RU363088"/>
    </source>
</evidence>
<dbReference type="PANTHER" id="PTHR10671">
    <property type="entry name" value="EPITHELIAL MEMBRANE PROTEIN-RELATED"/>
    <property type="match status" value="1"/>
</dbReference>
<comment type="caution">
    <text evidence="6">Lacks conserved residue(s) required for the propagation of feature annotation.</text>
</comment>
<evidence type="ECO:0000256" key="2">
    <source>
        <dbReference type="ARBA" id="ARBA00006864"/>
    </source>
</evidence>
<evidence type="ECO:0000256" key="3">
    <source>
        <dbReference type="ARBA" id="ARBA00022692"/>
    </source>
</evidence>
<organism evidence="7">
    <name type="scientific">Stegastes partitus</name>
    <name type="common">bicolor damselfish</name>
    <dbReference type="NCBI Taxonomy" id="144197"/>
    <lineage>
        <taxon>Eukaryota</taxon>
        <taxon>Metazoa</taxon>
        <taxon>Chordata</taxon>
        <taxon>Craniata</taxon>
        <taxon>Vertebrata</taxon>
        <taxon>Euteleostomi</taxon>
        <taxon>Actinopterygii</taxon>
        <taxon>Neopterygii</taxon>
        <taxon>Teleostei</taxon>
        <taxon>Neoteleostei</taxon>
        <taxon>Acanthomorphata</taxon>
        <taxon>Ovalentaria</taxon>
        <taxon>Pomacentridae</taxon>
        <taxon>Stegastes</taxon>
    </lineage>
</organism>
<keyword evidence="5 6" id="KW-0472">Membrane</keyword>
<accession>A0A3B5A180</accession>
<proteinExistence type="inferred from homology"/>
<dbReference type="GeneID" id="103361241"/>
<evidence type="ECO:0000256" key="1">
    <source>
        <dbReference type="ARBA" id="ARBA00004141"/>
    </source>
</evidence>
<evidence type="ECO:0000313" key="8">
    <source>
        <dbReference type="Proteomes" id="UP000694891"/>
    </source>
</evidence>
<dbReference type="Gene3D" id="1.20.140.150">
    <property type="match status" value="1"/>
</dbReference>
<comment type="similarity">
    <text evidence="2 6">Belongs to the PMP-22/EMP/MP20 family.</text>
</comment>
<name>A0A3B5A180_9TELE</name>
<dbReference type="OrthoDB" id="6084046at2759"/>
<evidence type="ECO:0000256" key="5">
    <source>
        <dbReference type="ARBA" id="ARBA00023136"/>
    </source>
</evidence>
<evidence type="ECO:0000313" key="7">
    <source>
        <dbReference type="Ensembl" id="ENSSPAP00000013861.1"/>
    </source>
</evidence>
<protein>
    <submittedName>
        <fullName evidence="7 9">Peripheral myelin protein 22-like</fullName>
    </submittedName>
</protein>
<dbReference type="Ensembl" id="ENSSPAT00000014093.1">
    <property type="protein sequence ID" value="ENSSPAP00000013861.1"/>
    <property type="gene ID" value="ENSSPAG00000010481.1"/>
</dbReference>
<dbReference type="PANTHER" id="PTHR10671:SF7">
    <property type="entry name" value="PERIPHERAL MYELIN PROTEIN 22"/>
    <property type="match status" value="1"/>
</dbReference>
<dbReference type="Pfam" id="PF00822">
    <property type="entry name" value="PMP22_Claudin"/>
    <property type="match status" value="1"/>
</dbReference>
<sequence>MLLILLGVLILHLIILILLFVSTAASAWSVGGVRSTDLWYNCMTTSEGYHCKPASSDDWIQAVQALMILSLLFCFFSLIAFVFQLFKLVKGGRFFFTAIFQILASVFVMCGAIIYTVMSPEDQTITHFGYAYVLAWVAFPLCLISGLIYIVLRKKE</sequence>
<dbReference type="InterPro" id="IPR050579">
    <property type="entry name" value="PMP-22/EMP/MP20-like"/>
</dbReference>
<dbReference type="PROSITE" id="PS01221">
    <property type="entry name" value="PMP22_1"/>
    <property type="match status" value="1"/>
</dbReference>
<feature type="transmembrane region" description="Helical" evidence="6">
    <location>
        <begin position="62"/>
        <end position="83"/>
    </location>
</feature>
<dbReference type="AlphaFoldDB" id="A0A3B5A180"/>